<keyword evidence="2" id="KW-1185">Reference proteome</keyword>
<proteinExistence type="predicted"/>
<sequence length="338" mass="38183">MKSKTSLITFCSCIILGVFLLLCLDGLTKSPDLTDIDDLTVIHKNYTLKIDDPEVLSHFIELGSSLKEVRKLDSYNITDFFNLSYIKDGKKNSISISSKYFMQDGTLYGGRKLSKLYKLIDNYIITNEPIESYLANKTFYISMMDMPLEDNVPASSDVIDSIKKGSINTEMHSKYKNNKDILSTIYKLQEFPAYKLHGSSLIDSNTVDIYVINKNLVYIDTNEGFGKFVDVPSNLYTLINPVAPETKLSNSSIYYLFNATNLKYRGKNIKPEDGAIRALCGLYPLDVKDSKTSSKITLEAVLDGKNIEILVDGPYVEFNNKRFESPNAIEAFNEIIKE</sequence>
<organism evidence="1 2">
    <name type="scientific">Clostridium cadaveris</name>
    <dbReference type="NCBI Taxonomy" id="1529"/>
    <lineage>
        <taxon>Bacteria</taxon>
        <taxon>Bacillati</taxon>
        <taxon>Bacillota</taxon>
        <taxon>Clostridia</taxon>
        <taxon>Eubacteriales</taxon>
        <taxon>Clostridiaceae</taxon>
        <taxon>Clostridium</taxon>
    </lineage>
</organism>
<accession>A0A1I2NX09</accession>
<gene>
    <name evidence="1" type="ORF">SAMN04487885_12353</name>
</gene>
<name>A0A1I2NX09_9CLOT</name>
<dbReference type="RefSeq" id="WP_027638810.1">
    <property type="nucleotide sequence ID" value="NZ_BAAACD010000023.1"/>
</dbReference>
<evidence type="ECO:0000313" key="2">
    <source>
        <dbReference type="Proteomes" id="UP000182135"/>
    </source>
</evidence>
<reference evidence="1 2" key="1">
    <citation type="submission" date="2016-10" db="EMBL/GenBank/DDBJ databases">
        <authorList>
            <person name="de Groot N.N."/>
        </authorList>
    </citation>
    <scope>NUCLEOTIDE SEQUENCE [LARGE SCALE GENOMIC DNA]</scope>
    <source>
        <strain evidence="1 2">NLAE-zl-G419</strain>
    </source>
</reference>
<dbReference type="Proteomes" id="UP000182135">
    <property type="component" value="Unassembled WGS sequence"/>
</dbReference>
<dbReference type="STRING" id="1529.SAMN04487885_12353"/>
<dbReference type="GeneID" id="90543428"/>
<dbReference type="EMBL" id="FOOE01000023">
    <property type="protein sequence ID" value="SFG06016.1"/>
    <property type="molecule type" value="Genomic_DNA"/>
</dbReference>
<evidence type="ECO:0000313" key="1">
    <source>
        <dbReference type="EMBL" id="SFG06016.1"/>
    </source>
</evidence>
<dbReference type="AlphaFoldDB" id="A0A1I2NX09"/>
<protein>
    <submittedName>
        <fullName evidence="1">Uncharacterized protein</fullName>
    </submittedName>
</protein>